<evidence type="ECO:0000256" key="1">
    <source>
        <dbReference type="SAM" id="MobiDB-lite"/>
    </source>
</evidence>
<feature type="region of interest" description="Disordered" evidence="1">
    <location>
        <begin position="1"/>
        <end position="22"/>
    </location>
</feature>
<accession>A0AAV2KAC4</accession>
<gene>
    <name evidence="2" type="ORF">KC01_LOCUS16171</name>
</gene>
<sequence>MHGTFANQRTCGELGQPSQRKHALGLGTGICDGITSSSKPRGLSGIMGYHCTRVTPIGLRRGAVFGHDRRAHTSTSSHAR</sequence>
<evidence type="ECO:0000313" key="2">
    <source>
        <dbReference type="EMBL" id="CAL1586026.1"/>
    </source>
</evidence>
<organism evidence="2 3">
    <name type="scientific">Knipowitschia caucasica</name>
    <name type="common">Caucasian dwarf goby</name>
    <name type="synonym">Pomatoschistus caucasicus</name>
    <dbReference type="NCBI Taxonomy" id="637954"/>
    <lineage>
        <taxon>Eukaryota</taxon>
        <taxon>Metazoa</taxon>
        <taxon>Chordata</taxon>
        <taxon>Craniata</taxon>
        <taxon>Vertebrata</taxon>
        <taxon>Euteleostomi</taxon>
        <taxon>Actinopterygii</taxon>
        <taxon>Neopterygii</taxon>
        <taxon>Teleostei</taxon>
        <taxon>Neoteleostei</taxon>
        <taxon>Acanthomorphata</taxon>
        <taxon>Gobiaria</taxon>
        <taxon>Gobiiformes</taxon>
        <taxon>Gobioidei</taxon>
        <taxon>Gobiidae</taxon>
        <taxon>Gobiinae</taxon>
        <taxon>Knipowitschia</taxon>
    </lineage>
</organism>
<evidence type="ECO:0000313" key="3">
    <source>
        <dbReference type="Proteomes" id="UP001497482"/>
    </source>
</evidence>
<proteinExistence type="predicted"/>
<protein>
    <submittedName>
        <fullName evidence="2">Uncharacterized protein</fullName>
    </submittedName>
</protein>
<feature type="compositionally biased region" description="Polar residues" evidence="1">
    <location>
        <begin position="1"/>
        <end position="10"/>
    </location>
</feature>
<reference evidence="2 3" key="1">
    <citation type="submission" date="2024-04" db="EMBL/GenBank/DDBJ databases">
        <authorList>
            <person name="Waldvogel A.-M."/>
            <person name="Schoenle A."/>
        </authorList>
    </citation>
    <scope>NUCLEOTIDE SEQUENCE [LARGE SCALE GENOMIC DNA]</scope>
</reference>
<dbReference type="Proteomes" id="UP001497482">
    <property type="component" value="Chromosome 17"/>
</dbReference>
<dbReference type="AlphaFoldDB" id="A0AAV2KAC4"/>
<keyword evidence="3" id="KW-1185">Reference proteome</keyword>
<dbReference type="EMBL" id="OZ035839">
    <property type="protein sequence ID" value="CAL1586026.1"/>
    <property type="molecule type" value="Genomic_DNA"/>
</dbReference>
<name>A0AAV2KAC4_KNICA</name>